<organism evidence="2 3">
    <name type="scientific">Didymella heteroderae</name>
    <dbReference type="NCBI Taxonomy" id="1769908"/>
    <lineage>
        <taxon>Eukaryota</taxon>
        <taxon>Fungi</taxon>
        <taxon>Dikarya</taxon>
        <taxon>Ascomycota</taxon>
        <taxon>Pezizomycotina</taxon>
        <taxon>Dothideomycetes</taxon>
        <taxon>Pleosporomycetidae</taxon>
        <taxon>Pleosporales</taxon>
        <taxon>Pleosporineae</taxon>
        <taxon>Didymellaceae</taxon>
        <taxon>Didymella</taxon>
    </lineage>
</organism>
<feature type="region of interest" description="Disordered" evidence="1">
    <location>
        <begin position="299"/>
        <end position="321"/>
    </location>
</feature>
<name>A0A9P4WYY7_9PLEO</name>
<dbReference type="InterPro" id="IPR012677">
    <property type="entry name" value="Nucleotide-bd_a/b_plait_sf"/>
</dbReference>
<dbReference type="Proteomes" id="UP000758155">
    <property type="component" value="Unassembled WGS sequence"/>
</dbReference>
<sequence>MQVHAVPDAERAFDSQGRRLPWGLEYADYASLQKRAIASKLPDLIHWTTSGTQPAEKNTDGCNSNDHSQRSRLPEEKGPFGKARKRGSTRAKTPTAKSAEDSAKLDNLRAIDDIFGRVKAEEEQKRSLSGHAVAALPPSASAPNLIESGGLLGTSYNGGAPPNLTAKEPKEVILYGYGTESQWAAIDFFEKVSNGIIYEEYDREPYNPKFNYAFAPNRSSHLRALSRAALSRVNQFVGGDHWIKVTFDSAEAAERACHYSPHNIQGYTVYAEAYRGTGPQGGDRALHAQIGGAISLMSSPQTGTSSTIPDTSTTASSATATTAAPVALPRSTTMPVFPSGAGSFPTDDGLDHAPAPIAVSRQSQTQTMTTSAQLAPTSRRATLRLKGANVKPAVFMPQEKAFLPAPPRWQQTFGSLPIIGWVIGSGQGIIGDQVPRKEDGSFDAATASLYWRVWYSVDSCFGTDFCGVREAEYDD</sequence>
<evidence type="ECO:0000313" key="3">
    <source>
        <dbReference type="Proteomes" id="UP000758155"/>
    </source>
</evidence>
<dbReference type="Gene3D" id="3.30.70.330">
    <property type="match status" value="1"/>
</dbReference>
<evidence type="ECO:0000256" key="1">
    <source>
        <dbReference type="SAM" id="MobiDB-lite"/>
    </source>
</evidence>
<keyword evidence="3" id="KW-1185">Reference proteome</keyword>
<dbReference type="OrthoDB" id="8033832at2759"/>
<protein>
    <submittedName>
        <fullName evidence="2">Uncharacterized protein</fullName>
    </submittedName>
</protein>
<feature type="compositionally biased region" description="Low complexity" evidence="1">
    <location>
        <begin position="302"/>
        <end position="321"/>
    </location>
</feature>
<reference evidence="2" key="1">
    <citation type="submission" date="2019-04" db="EMBL/GenBank/DDBJ databases">
        <title>Sequencing of skin fungus with MAO and IRED activity.</title>
        <authorList>
            <person name="Marsaioli A.J."/>
            <person name="Bonatto J.M.C."/>
            <person name="Reis Junior O."/>
        </authorList>
    </citation>
    <scope>NUCLEOTIDE SEQUENCE</scope>
    <source>
        <strain evidence="2">28M1</strain>
    </source>
</reference>
<proteinExistence type="predicted"/>
<feature type="compositionally biased region" description="Basic and acidic residues" evidence="1">
    <location>
        <begin position="67"/>
        <end position="79"/>
    </location>
</feature>
<feature type="region of interest" description="Disordered" evidence="1">
    <location>
        <begin position="49"/>
        <end position="101"/>
    </location>
</feature>
<evidence type="ECO:0000313" key="2">
    <source>
        <dbReference type="EMBL" id="KAF3046034.1"/>
    </source>
</evidence>
<dbReference type="AlphaFoldDB" id="A0A9P4WYY7"/>
<dbReference type="EMBL" id="SWKV01000005">
    <property type="protein sequence ID" value="KAF3046034.1"/>
    <property type="molecule type" value="Genomic_DNA"/>
</dbReference>
<accession>A0A9P4WYY7</accession>
<comment type="caution">
    <text evidence="2">The sequence shown here is derived from an EMBL/GenBank/DDBJ whole genome shotgun (WGS) entry which is preliminary data.</text>
</comment>
<feature type="compositionally biased region" description="Polar residues" evidence="1">
    <location>
        <begin position="49"/>
        <end position="66"/>
    </location>
</feature>
<gene>
    <name evidence="2" type="ORF">E8E12_010524</name>
</gene>